<gene>
    <name evidence="5" type="ORF">ATN84_17165</name>
</gene>
<name>A0A135HS02_9HYPH</name>
<comment type="caution">
    <text evidence="5">The sequence shown here is derived from an EMBL/GenBank/DDBJ whole genome shotgun (WGS) entry which is preliminary data.</text>
</comment>
<dbReference type="CDD" id="cd06464">
    <property type="entry name" value="ACD_sHsps-like"/>
    <property type="match status" value="1"/>
</dbReference>
<reference evidence="5 6" key="1">
    <citation type="submission" date="2015-11" db="EMBL/GenBank/DDBJ databases">
        <title>Draft genome sequence of Paramesorhizobium deserti A-3-E, a strain highly resistant to diverse beta-lactam antibiotics.</title>
        <authorList>
            <person name="Lv R."/>
            <person name="Yang X."/>
            <person name="Fang N."/>
            <person name="Guo J."/>
            <person name="Luo X."/>
            <person name="Peng F."/>
            <person name="Yang R."/>
            <person name="Cui Y."/>
            <person name="Fang C."/>
            <person name="Song Y."/>
        </authorList>
    </citation>
    <scope>NUCLEOTIDE SEQUENCE [LARGE SCALE GENOMIC DNA]</scope>
    <source>
        <strain evidence="5 6">A-3-E</strain>
    </source>
</reference>
<feature type="domain" description="SHSP" evidence="4">
    <location>
        <begin position="60"/>
        <end position="174"/>
    </location>
</feature>
<dbReference type="AlphaFoldDB" id="A0A135HS02"/>
<evidence type="ECO:0000256" key="1">
    <source>
        <dbReference type="PROSITE-ProRule" id="PRU00285"/>
    </source>
</evidence>
<evidence type="ECO:0000256" key="3">
    <source>
        <dbReference type="SAM" id="MobiDB-lite"/>
    </source>
</evidence>
<protein>
    <submittedName>
        <fullName evidence="5">Molecular chaperone Hsp20</fullName>
    </submittedName>
</protein>
<dbReference type="SUPFAM" id="SSF49764">
    <property type="entry name" value="HSP20-like chaperones"/>
    <property type="match status" value="1"/>
</dbReference>
<proteinExistence type="inferred from homology"/>
<dbReference type="RefSeq" id="WP_068884372.1">
    <property type="nucleotide sequence ID" value="NZ_LNTU01000037.1"/>
</dbReference>
<dbReference type="EMBL" id="LNTU01000037">
    <property type="protein sequence ID" value="KXF75960.1"/>
    <property type="molecule type" value="Genomic_DNA"/>
</dbReference>
<dbReference type="InterPro" id="IPR031107">
    <property type="entry name" value="Small_HSP"/>
</dbReference>
<keyword evidence="6" id="KW-1185">Reference proteome</keyword>
<dbReference type="OrthoDB" id="9808910at2"/>
<dbReference type="InterPro" id="IPR002068">
    <property type="entry name" value="A-crystallin/Hsp20_dom"/>
</dbReference>
<feature type="region of interest" description="Disordered" evidence="3">
    <location>
        <begin position="1"/>
        <end position="20"/>
    </location>
</feature>
<evidence type="ECO:0000259" key="4">
    <source>
        <dbReference type="PROSITE" id="PS01031"/>
    </source>
</evidence>
<dbReference type="Gene3D" id="2.60.40.790">
    <property type="match status" value="1"/>
</dbReference>
<sequence>MAETATKLPVKSDKSVKSSEGWTSLDNLRREVDRLFDNFHPFGWRLPSAALDIEVPKFSRSAWQIAPAMDLVEKDHEYELTAELPGIDEKNIDIKLTNHTLTIKGEKQEEREEKEGDYYLSERRYGSFQRSFRIPEGVDTDKIEASVAKGILTVKLPKTEQAQKADKKIEIKAA</sequence>
<dbReference type="STRING" id="1494590.ATN84_17165"/>
<evidence type="ECO:0000313" key="6">
    <source>
        <dbReference type="Proteomes" id="UP000070107"/>
    </source>
</evidence>
<dbReference type="PANTHER" id="PTHR11527">
    <property type="entry name" value="HEAT-SHOCK PROTEIN 20 FAMILY MEMBER"/>
    <property type="match status" value="1"/>
</dbReference>
<organism evidence="5 6">
    <name type="scientific">Paramesorhizobium deserti</name>
    <dbReference type="NCBI Taxonomy" id="1494590"/>
    <lineage>
        <taxon>Bacteria</taxon>
        <taxon>Pseudomonadati</taxon>
        <taxon>Pseudomonadota</taxon>
        <taxon>Alphaproteobacteria</taxon>
        <taxon>Hyphomicrobiales</taxon>
        <taxon>Phyllobacteriaceae</taxon>
        <taxon>Paramesorhizobium</taxon>
    </lineage>
</organism>
<evidence type="ECO:0000256" key="2">
    <source>
        <dbReference type="RuleBase" id="RU003616"/>
    </source>
</evidence>
<dbReference type="PROSITE" id="PS01031">
    <property type="entry name" value="SHSP"/>
    <property type="match status" value="1"/>
</dbReference>
<evidence type="ECO:0000313" key="5">
    <source>
        <dbReference type="EMBL" id="KXF75960.1"/>
    </source>
</evidence>
<dbReference type="Pfam" id="PF00011">
    <property type="entry name" value="HSP20"/>
    <property type="match status" value="1"/>
</dbReference>
<dbReference type="Proteomes" id="UP000070107">
    <property type="component" value="Unassembled WGS sequence"/>
</dbReference>
<comment type="similarity">
    <text evidence="1 2">Belongs to the small heat shock protein (HSP20) family.</text>
</comment>
<dbReference type="InterPro" id="IPR008978">
    <property type="entry name" value="HSP20-like_chaperone"/>
</dbReference>
<accession>A0A135HS02</accession>